<reference evidence="2" key="2">
    <citation type="submission" date="2019-04" db="EMBL/GenBank/DDBJ databases">
        <authorList>
            <person name="Zou H."/>
        </authorList>
    </citation>
    <scope>NUCLEOTIDE SEQUENCE</scope>
    <source>
        <strain evidence="2">2015oxa</strain>
    </source>
</reference>
<organism evidence="2">
    <name type="scientific">Shewanella xiamenensis</name>
    <dbReference type="NCBI Taxonomy" id="332186"/>
    <lineage>
        <taxon>Bacteria</taxon>
        <taxon>Pseudomonadati</taxon>
        <taxon>Pseudomonadota</taxon>
        <taxon>Gammaproteobacteria</taxon>
        <taxon>Alteromonadales</taxon>
        <taxon>Shewanellaceae</taxon>
        <taxon>Shewanella</taxon>
    </lineage>
</organism>
<keyword evidence="1" id="KW-0732">Signal</keyword>
<feature type="signal peptide" evidence="1">
    <location>
        <begin position="1"/>
        <end position="34"/>
    </location>
</feature>
<name>A0A073KTL5_9GAMM</name>
<dbReference type="EMBL" id="SUNE01000006">
    <property type="protein sequence ID" value="MDG5900492.1"/>
    <property type="molecule type" value="Genomic_DNA"/>
</dbReference>
<comment type="caution">
    <text evidence="2">The sequence shown here is derived from an EMBL/GenBank/DDBJ whole genome shotgun (WGS) entry which is preliminary data.</text>
</comment>
<dbReference type="GeneID" id="75190359"/>
<dbReference type="AlphaFoldDB" id="A0A073KTL5"/>
<dbReference type="RefSeq" id="WP_037414024.1">
    <property type="nucleotide sequence ID" value="NZ_BLRE01000038.1"/>
</dbReference>
<reference evidence="2" key="1">
    <citation type="journal article" date="2019" name="Int J Environ Res Public Health">
        <title>Characterization of Chromosome-Mediated BlaOXA-894 in Shewanella xiamenensis Isolated from Pig Wastewater.</title>
        <authorList>
            <person name="Zou H."/>
            <person name="Zhou Z."/>
            <person name="Xia H."/>
            <person name="Zhao Q."/>
            <person name="Li X."/>
        </authorList>
    </citation>
    <scope>NUCLEOTIDE SEQUENCE</scope>
    <source>
        <strain evidence="2">2015oxa</strain>
    </source>
</reference>
<accession>A0A073KTL5</accession>
<sequence>MKLKTAPIRHAVITKFTLCTLLTLSTLISLSSHAATLTAEQQQAVKSHFDKLAQSQQVAEQRLTEQLDQEFTRQLAQEEHQFMRQTCTQYGMTFDVTSNACLRS</sequence>
<evidence type="ECO:0000313" key="2">
    <source>
        <dbReference type="EMBL" id="MDG5900492.1"/>
    </source>
</evidence>
<gene>
    <name evidence="2" type="ORF">E2650_11465</name>
</gene>
<protein>
    <submittedName>
        <fullName evidence="2">Uncharacterized protein</fullName>
    </submittedName>
</protein>
<proteinExistence type="predicted"/>
<dbReference type="Proteomes" id="UP001152518">
    <property type="component" value="Unassembled WGS sequence"/>
</dbReference>
<evidence type="ECO:0000256" key="1">
    <source>
        <dbReference type="SAM" id="SignalP"/>
    </source>
</evidence>
<feature type="chain" id="PRO_5011841560" evidence="1">
    <location>
        <begin position="35"/>
        <end position="104"/>
    </location>
</feature>
<dbReference type="OrthoDB" id="6267327at2"/>